<feature type="compositionally biased region" description="Polar residues" evidence="3">
    <location>
        <begin position="796"/>
        <end position="808"/>
    </location>
</feature>
<dbReference type="CDD" id="cd05136">
    <property type="entry name" value="RasGAP_DAB2IP"/>
    <property type="match status" value="1"/>
</dbReference>
<evidence type="ECO:0000313" key="7">
    <source>
        <dbReference type="Proteomes" id="UP000075902"/>
    </source>
</evidence>
<dbReference type="AlphaFoldDB" id="A0A182TJH0"/>
<feature type="domain" description="Ras-GAP" evidence="5">
    <location>
        <begin position="160"/>
        <end position="277"/>
    </location>
</feature>
<keyword evidence="2" id="KW-0175">Coiled coil</keyword>
<reference evidence="6" key="2">
    <citation type="submission" date="2020-05" db="UniProtKB">
        <authorList>
            <consortium name="EnsemblMetazoa"/>
        </authorList>
    </citation>
    <scope>IDENTIFICATION</scope>
    <source>
        <strain evidence="6">CM1001059</strain>
    </source>
</reference>
<dbReference type="PANTHER" id="PTHR10194:SF60">
    <property type="entry name" value="RAS GTPASE-ACTIVATING PROTEIN RASKOL"/>
    <property type="match status" value="1"/>
</dbReference>
<dbReference type="Gene3D" id="1.10.506.20">
    <property type="match status" value="1"/>
</dbReference>
<dbReference type="SUPFAM" id="SSF48350">
    <property type="entry name" value="GTPase activation domain, GAP"/>
    <property type="match status" value="1"/>
</dbReference>
<feature type="domain" description="C2" evidence="4">
    <location>
        <begin position="1"/>
        <end position="95"/>
    </location>
</feature>
<evidence type="ECO:0000259" key="5">
    <source>
        <dbReference type="PROSITE" id="PS50018"/>
    </source>
</evidence>
<feature type="coiled-coil region" evidence="2">
    <location>
        <begin position="1098"/>
        <end position="1132"/>
    </location>
</feature>
<feature type="compositionally biased region" description="Low complexity" evidence="3">
    <location>
        <begin position="784"/>
        <end position="795"/>
    </location>
</feature>
<dbReference type="PROSITE" id="PS50004">
    <property type="entry name" value="C2"/>
    <property type="match status" value="1"/>
</dbReference>
<keyword evidence="1" id="KW-0343">GTPase activation</keyword>
<name>A0A182TJH0_9DIPT</name>
<dbReference type="InterPro" id="IPR001936">
    <property type="entry name" value="RasGAP_dom"/>
</dbReference>
<feature type="region of interest" description="Disordered" evidence="3">
    <location>
        <begin position="1069"/>
        <end position="1088"/>
    </location>
</feature>
<dbReference type="Pfam" id="PF00616">
    <property type="entry name" value="RasGAP"/>
    <property type="match status" value="1"/>
</dbReference>
<feature type="region of interest" description="Disordered" evidence="3">
    <location>
        <begin position="934"/>
        <end position="978"/>
    </location>
</feature>
<dbReference type="Proteomes" id="UP000075902">
    <property type="component" value="Unassembled WGS sequence"/>
</dbReference>
<dbReference type="PANTHER" id="PTHR10194">
    <property type="entry name" value="RAS GTPASE-ACTIVATING PROTEINS"/>
    <property type="match status" value="1"/>
</dbReference>
<feature type="domain" description="Ras-GAP" evidence="5">
    <location>
        <begin position="279"/>
        <end position="307"/>
    </location>
</feature>
<dbReference type="EnsemblMetazoa" id="AMEC003433-RA">
    <property type="protein sequence ID" value="AMEC003433-PA"/>
    <property type="gene ID" value="AMEC003433"/>
</dbReference>
<dbReference type="InterPro" id="IPR039360">
    <property type="entry name" value="Ras_GTPase"/>
</dbReference>
<dbReference type="SMART" id="SM00323">
    <property type="entry name" value="RasGAP"/>
    <property type="match status" value="1"/>
</dbReference>
<reference evidence="7" key="1">
    <citation type="submission" date="2014-01" db="EMBL/GenBank/DDBJ databases">
        <title>The Genome Sequence of Anopheles melas CM1001059_A (V2).</title>
        <authorList>
            <consortium name="The Broad Institute Genomics Platform"/>
            <person name="Neafsey D.E."/>
            <person name="Besansky N."/>
            <person name="Howell P."/>
            <person name="Walton C."/>
            <person name="Young S.K."/>
            <person name="Zeng Q."/>
            <person name="Gargeya S."/>
            <person name="Fitzgerald M."/>
            <person name="Haas B."/>
            <person name="Abouelleil A."/>
            <person name="Allen A.W."/>
            <person name="Alvarado L."/>
            <person name="Arachchi H.M."/>
            <person name="Berlin A.M."/>
            <person name="Chapman S.B."/>
            <person name="Gainer-Dewar J."/>
            <person name="Goldberg J."/>
            <person name="Griggs A."/>
            <person name="Gujja S."/>
            <person name="Hansen M."/>
            <person name="Howarth C."/>
            <person name="Imamovic A."/>
            <person name="Ireland A."/>
            <person name="Larimer J."/>
            <person name="McCowan C."/>
            <person name="Murphy C."/>
            <person name="Pearson M."/>
            <person name="Poon T.W."/>
            <person name="Priest M."/>
            <person name="Roberts A."/>
            <person name="Saif S."/>
            <person name="Shea T."/>
            <person name="Sisk P."/>
            <person name="Sykes S."/>
            <person name="Wortman J."/>
            <person name="Nusbaum C."/>
            <person name="Birren B."/>
        </authorList>
    </citation>
    <scope>NUCLEOTIDE SEQUENCE [LARGE SCALE GENOMIC DNA]</scope>
    <source>
        <strain evidence="7">CM1001059</strain>
    </source>
</reference>
<accession>A0A182TJH0</accession>
<dbReference type="InterPro" id="IPR000008">
    <property type="entry name" value="C2_dom"/>
</dbReference>
<evidence type="ECO:0008006" key="8">
    <source>
        <dbReference type="Google" id="ProtNLM"/>
    </source>
</evidence>
<dbReference type="InterPro" id="IPR035892">
    <property type="entry name" value="C2_domain_sf"/>
</dbReference>
<dbReference type="GO" id="GO:0005096">
    <property type="term" value="F:GTPase activator activity"/>
    <property type="evidence" value="ECO:0007669"/>
    <property type="project" value="UniProtKB-KW"/>
</dbReference>
<protein>
    <recommendedName>
        <fullName evidence="8">Ras GTPase-activating protein</fullName>
    </recommendedName>
</protein>
<feature type="compositionally biased region" description="Basic residues" evidence="3">
    <location>
        <begin position="934"/>
        <end position="949"/>
    </location>
</feature>
<evidence type="ECO:0000256" key="3">
    <source>
        <dbReference type="SAM" id="MobiDB-lite"/>
    </source>
</evidence>
<evidence type="ECO:0000313" key="6">
    <source>
        <dbReference type="EnsemblMetazoa" id="AMEC003433-PA"/>
    </source>
</evidence>
<feature type="compositionally biased region" description="Polar residues" evidence="3">
    <location>
        <begin position="966"/>
        <end position="978"/>
    </location>
</feature>
<evidence type="ECO:0000256" key="2">
    <source>
        <dbReference type="SAM" id="Coils"/>
    </source>
</evidence>
<dbReference type="InterPro" id="IPR008936">
    <property type="entry name" value="Rho_GTPase_activation_prot"/>
</dbReference>
<organism evidence="6 7">
    <name type="scientific">Anopheles melas</name>
    <dbReference type="NCBI Taxonomy" id="34690"/>
    <lineage>
        <taxon>Eukaryota</taxon>
        <taxon>Metazoa</taxon>
        <taxon>Ecdysozoa</taxon>
        <taxon>Arthropoda</taxon>
        <taxon>Hexapoda</taxon>
        <taxon>Insecta</taxon>
        <taxon>Pterygota</taxon>
        <taxon>Neoptera</taxon>
        <taxon>Endopterygota</taxon>
        <taxon>Diptera</taxon>
        <taxon>Nematocera</taxon>
        <taxon>Culicoidea</taxon>
        <taxon>Culicidae</taxon>
        <taxon>Anophelinae</taxon>
        <taxon>Anopheles</taxon>
    </lineage>
</organism>
<keyword evidence="7" id="KW-1185">Reference proteome</keyword>
<evidence type="ECO:0000259" key="4">
    <source>
        <dbReference type="PROSITE" id="PS50004"/>
    </source>
</evidence>
<dbReference type="VEuPathDB" id="VectorBase:AMEC003433"/>
<dbReference type="CDD" id="cd04013">
    <property type="entry name" value="C2_SynGAP_like"/>
    <property type="match status" value="1"/>
</dbReference>
<dbReference type="Gene3D" id="2.60.40.150">
    <property type="entry name" value="C2 domain"/>
    <property type="match status" value="1"/>
</dbReference>
<evidence type="ECO:0000256" key="1">
    <source>
        <dbReference type="ARBA" id="ARBA00022468"/>
    </source>
</evidence>
<sequence length="1167" mass="130825">MWVYEAKSLPPKKRYFCEIYIDKTLYGRTSVKLRADLLFWGEYFDFPDIPEASIITVNVYREAEKKKKKDKHVLVGFVVIPIEKVAARTFSEDWYQILMEKQDNVIKSPSKDPAPTLRIKCRYQSIDIMPLDVYGEFHEFLKKKYKKVCEIIEPIIGVKAKEDIGQALVLQMHSQGMAAIFLSDVVALDLLRVDDQRLTFRGNSLATKSMEAFLKLIGEQYLQDTLSIPIAEIIASDRDCEVDPTKVNGSLSRQQQALRRTVKSVWIAIAESTIMSPSLFNITNELPSARATRNLTLVAKTLQTLANFTRFQGKENFMEFLNDFLEQEAPRMKQFLYDISCSNFSNQDNFLDWSGCIDQGRQLSILHSLLYEIVLKLPADKQHEIQPLPEILATITHCKQVNCTTLNADQYCTGKPHNVQVKENLLSKKEDILQSAGSANMSSKEYSTKRNPKMLKNECTLQSSNTLQPSTHSSSFSLHYSTSISTNSLVNNTKQLHKDATDDNNDICAMGKLNFNSQYGSNIICSGSLRTYSSTGATSFGAVNSLMTNSLRSEKEKSNNLQGDIRANTLPRYNNYTTSVSIRDNTYPESSNSVGYDHEVNGNSRLNGTNKNLIQIDIDPTNPINRKSPTPLLKNISCCHYISNNRIQEGSHQRFTSPGSNLSDLDKNAFNLGIPHNDTNREQQYSQHIYPAPALKASNITTISSFVPRQLTTTFNPSKMPMSLEDLEDLLNYADEQNQTSFSEIVSNRGGCDPCGTNTKANIASNGSNASISQISNICSSGYQSIPTQSTSSSPVESTGEQHSLVTNRVSPSRKLTTTLIGYNIETSQKLCMNDQAIAKADLPVSSINMQLSNKSDPVVTSHGTIHHYYDRKTPNEQSNVNRILNNNYVDISYDVLSPCKSPIASKTTECTSLGIDEHNDLADPVEYFGINRTNHHSRQKRKAIHGIRRSGGSIQSESSDDERVSNTTSENFNDIDSLTTGNVSALERNHISISNANDYDQASTGLFGCRLGCRRLPRTNPLMQYDKDDISDIIGNSGVDTALTNHQRNQSFQSRLHRRLSIECARALSDSSTDETESEKTKTFNSNHTTTHTNIFRENDTRRRRNANKSVEQCEREIQRLQASLDSMRKKLEMSEPAEGNANKLAAITQQSDSKIRSIIGRYVSV</sequence>
<dbReference type="Gene3D" id="1.10.506.10">
    <property type="entry name" value="GTPase Activation - p120gap, domain 1"/>
    <property type="match status" value="2"/>
</dbReference>
<dbReference type="PROSITE" id="PS50018">
    <property type="entry name" value="RAS_GTPASE_ACTIV_2"/>
    <property type="match status" value="2"/>
</dbReference>
<dbReference type="STRING" id="34690.A0A182TJH0"/>
<dbReference type="SUPFAM" id="SSF49562">
    <property type="entry name" value="C2 domain (Calcium/lipid-binding domain, CaLB)"/>
    <property type="match status" value="1"/>
</dbReference>
<dbReference type="Pfam" id="PF00168">
    <property type="entry name" value="C2"/>
    <property type="match status" value="1"/>
</dbReference>
<feature type="region of interest" description="Disordered" evidence="3">
    <location>
        <begin position="784"/>
        <end position="808"/>
    </location>
</feature>
<proteinExistence type="predicted"/>